<dbReference type="InterPro" id="IPR000432">
    <property type="entry name" value="DNA_mismatch_repair_MutS_C"/>
</dbReference>
<dbReference type="SMART" id="SM00533">
    <property type="entry name" value="MUTSd"/>
    <property type="match status" value="1"/>
</dbReference>
<dbReference type="SUPFAM" id="SSF53150">
    <property type="entry name" value="DNA repair protein MutS, domain II"/>
    <property type="match status" value="1"/>
</dbReference>
<comment type="caution">
    <text evidence="13">The sequence shown here is derived from an EMBL/GenBank/DDBJ whole genome shotgun (WGS) entry which is preliminary data.</text>
</comment>
<keyword evidence="4 9" id="KW-0227">DNA damage</keyword>
<name>A0A9P6GGX0_9PLEO</name>
<dbReference type="PROSITE" id="PS00486">
    <property type="entry name" value="DNA_MISMATCH_REPAIR_2"/>
    <property type="match status" value="1"/>
</dbReference>
<dbReference type="NCBIfam" id="NF003810">
    <property type="entry name" value="PRK05399.1"/>
    <property type="match status" value="1"/>
</dbReference>
<dbReference type="GO" id="GO:0140664">
    <property type="term" value="F:ATP-dependent DNA damage sensor activity"/>
    <property type="evidence" value="ECO:0007669"/>
    <property type="project" value="InterPro"/>
</dbReference>
<dbReference type="Gene3D" id="1.10.1420.10">
    <property type="match status" value="2"/>
</dbReference>
<dbReference type="FunFam" id="1.10.1420.10:FF:000019">
    <property type="entry name" value="DNA mismatch repair protein"/>
    <property type="match status" value="1"/>
</dbReference>
<evidence type="ECO:0000259" key="12">
    <source>
        <dbReference type="PROSITE" id="PS00486"/>
    </source>
</evidence>
<evidence type="ECO:0000256" key="1">
    <source>
        <dbReference type="ARBA" id="ARBA00004123"/>
    </source>
</evidence>
<feature type="compositionally biased region" description="Polar residues" evidence="11">
    <location>
        <begin position="105"/>
        <end position="115"/>
    </location>
</feature>
<dbReference type="Gene3D" id="3.40.50.300">
    <property type="entry name" value="P-loop containing nucleotide triphosphate hydrolases"/>
    <property type="match status" value="1"/>
</dbReference>
<evidence type="ECO:0000313" key="14">
    <source>
        <dbReference type="Proteomes" id="UP000756921"/>
    </source>
</evidence>
<dbReference type="Gene3D" id="3.30.420.110">
    <property type="entry name" value="MutS, connector domain"/>
    <property type="match status" value="1"/>
</dbReference>
<dbReference type="Pfam" id="PF05190">
    <property type="entry name" value="MutS_IV"/>
    <property type="match status" value="1"/>
</dbReference>
<feature type="compositionally biased region" description="Polar residues" evidence="11">
    <location>
        <begin position="41"/>
        <end position="50"/>
    </location>
</feature>
<evidence type="ECO:0000256" key="3">
    <source>
        <dbReference type="ARBA" id="ARBA00022741"/>
    </source>
</evidence>
<feature type="compositionally biased region" description="Basic and acidic residues" evidence="11">
    <location>
        <begin position="89"/>
        <end position="103"/>
    </location>
</feature>
<dbReference type="GO" id="GO:0032301">
    <property type="term" value="C:MutSalpha complex"/>
    <property type="evidence" value="ECO:0007669"/>
    <property type="project" value="TreeGrafter"/>
</dbReference>
<protein>
    <recommendedName>
        <fullName evidence="9">DNA mismatch repair protein</fullName>
    </recommendedName>
</protein>
<feature type="compositionally biased region" description="Low complexity" evidence="11">
    <location>
        <begin position="75"/>
        <end position="87"/>
    </location>
</feature>
<dbReference type="InterPro" id="IPR027417">
    <property type="entry name" value="P-loop_NTPase"/>
</dbReference>
<evidence type="ECO:0000256" key="11">
    <source>
        <dbReference type="SAM" id="MobiDB-lite"/>
    </source>
</evidence>
<dbReference type="Pfam" id="PF00488">
    <property type="entry name" value="MutS_V"/>
    <property type="match status" value="1"/>
</dbReference>
<dbReference type="SMART" id="SM00534">
    <property type="entry name" value="MUTSac"/>
    <property type="match status" value="1"/>
</dbReference>
<keyword evidence="6 9" id="KW-0238">DNA-binding</keyword>
<dbReference type="InterPro" id="IPR007695">
    <property type="entry name" value="DNA_mismatch_repair_MutS-lik_N"/>
</dbReference>
<feature type="compositionally biased region" description="Acidic residues" evidence="11">
    <location>
        <begin position="172"/>
        <end position="181"/>
    </location>
</feature>
<sequence length="1223" mass="136024">MVRGIEGNEMSTPRASSQKKQPASASQSAKNQKSILGFFQKKSTNSPTPTRDTKGIATPTFSKTPSTTHAPSLTPQPSSDPAQPSSPIRQERLGDQGKNKENGLHASTASSNSQADRVLSEVSGIAVSSPSRKARKAVNYAESDDEDDDVFKPIDNGARTGRASKRRRVVVDDDSDDEFALDEATQQALVEDDIDDFIAPDDLEEEAPSNKRKRQRPSKPSTKAAVPSSPSTTIQKDDSDDEEKDIVMGGVPSTAQQWTFDPDNLEPLKPRTAIRVPKTDVSKAKAKASATAPERRHLWLANQVDADRRPPDHPEYDPRTLYIPPNDFDKLSAFEKQYWEIKKKFWDSIVFFKKGKFYELYEKDAVIGHQLFDLKLTDRVNMCMVGVPEASLDLWANQFVAKGYRVARVDQMESALAKEMRERGDKKPTKAPKKEDKIIRRELAGVLTLGTLTETGMLTNDMSTYCMAIKETDRDNVPTFGIAIVDTATAQFQLCEFTDDIDMTKFETLVAQMRPQELIIEKSCISAKALRILKNNTTPSTLWNYSKTGKEFWSADDTIREIEASQYFVSATEDDVEAWPPVLREARDHDLTMSAFGALLQYLRVLMIERELVTLSNFSWYDPIRKATSLVLDGQSLINLEIFANNFDGSGEGTVFKLLNRCITPFGKRLLKQWVCHPLADAKKINARLDAVDALNSNPDVTEGFTASLGKLPDLERLISRIHAGRCKAQDFLNVLEGFEQIEYTFELLKQFNEDDTVIRQLVSSMPDLSGVLEDWKSAFDRKAAKSDGVLIPAPGIEEDFDNSQEEISTCQDNLNRLLKKARSDLNCTAIVYNDLGKEIYQLEVPKKVKVPKDWDQMSATAKVTRYYTPELRKLVRALQEAQETHGQIVRDVAGRFCKRFDENYATWLAAVKVVAQLDCLISLAKASASLGEPSCRPVFSEAKRSIVDFQELRHPCMLNTVNDFIPNDITLGGNTPSINLLTGANAAGKSTILRMTCVAVIMAQVGCYVPCTSATVTPIDRIMSRLGANDNIFAAQSTFFVELSETQKILAEATPRSLVILDELGRGTSSYDGVAVAQAVLHDISTRIGCIGFFATHYRSLAKEFEDHPEILNKRMRIHVDDASRSITFLYKLENGVAEGSFGMHCAAMCGIPSKIIENAEIAAKEWEHTSRLGERMEIRKEKGAVHLPLGMQSDIAWALREGLQGVGDRALDTLRAALAAL</sequence>
<dbReference type="Proteomes" id="UP000756921">
    <property type="component" value="Unassembled WGS sequence"/>
</dbReference>
<comment type="similarity">
    <text evidence="2 9 10">Belongs to the DNA mismatch repair MutS family.</text>
</comment>
<keyword evidence="7 9" id="KW-0234">DNA repair</keyword>
<dbReference type="EMBL" id="WJXW01000006">
    <property type="protein sequence ID" value="KAF9735471.1"/>
    <property type="molecule type" value="Genomic_DNA"/>
</dbReference>
<evidence type="ECO:0000256" key="6">
    <source>
        <dbReference type="ARBA" id="ARBA00023125"/>
    </source>
</evidence>
<evidence type="ECO:0000256" key="5">
    <source>
        <dbReference type="ARBA" id="ARBA00022840"/>
    </source>
</evidence>
<dbReference type="GO" id="GO:0030983">
    <property type="term" value="F:mismatched DNA binding"/>
    <property type="evidence" value="ECO:0007669"/>
    <property type="project" value="UniProtKB-UniRule"/>
</dbReference>
<keyword evidence="8" id="KW-0539">Nucleus</keyword>
<organism evidence="13 14">
    <name type="scientific">Paraphaeosphaeria minitans</name>
    <dbReference type="NCBI Taxonomy" id="565426"/>
    <lineage>
        <taxon>Eukaryota</taxon>
        <taxon>Fungi</taxon>
        <taxon>Dikarya</taxon>
        <taxon>Ascomycota</taxon>
        <taxon>Pezizomycotina</taxon>
        <taxon>Dothideomycetes</taxon>
        <taxon>Pleosporomycetidae</taxon>
        <taxon>Pleosporales</taxon>
        <taxon>Massarineae</taxon>
        <taxon>Didymosphaeriaceae</taxon>
        <taxon>Paraphaeosphaeria</taxon>
    </lineage>
</organism>
<dbReference type="Gene3D" id="3.40.1170.10">
    <property type="entry name" value="DNA repair protein MutS, domain I"/>
    <property type="match status" value="1"/>
</dbReference>
<feature type="compositionally biased region" description="Low complexity" evidence="11">
    <location>
        <begin position="15"/>
        <end position="34"/>
    </location>
</feature>
<dbReference type="Pfam" id="PF01624">
    <property type="entry name" value="MutS_I"/>
    <property type="match status" value="1"/>
</dbReference>
<dbReference type="FunFam" id="3.30.420.110:FF:000006">
    <property type="entry name" value="DNA mismatch repair protein"/>
    <property type="match status" value="1"/>
</dbReference>
<dbReference type="SUPFAM" id="SSF48334">
    <property type="entry name" value="DNA repair protein MutS, domain III"/>
    <property type="match status" value="1"/>
</dbReference>
<dbReference type="GO" id="GO:0016887">
    <property type="term" value="F:ATP hydrolysis activity"/>
    <property type="evidence" value="ECO:0007669"/>
    <property type="project" value="UniProtKB-ARBA"/>
</dbReference>
<dbReference type="Pfam" id="PF05188">
    <property type="entry name" value="MutS_II"/>
    <property type="match status" value="1"/>
</dbReference>
<dbReference type="GO" id="GO:0006298">
    <property type="term" value="P:mismatch repair"/>
    <property type="evidence" value="ECO:0007669"/>
    <property type="project" value="InterPro"/>
</dbReference>
<evidence type="ECO:0000256" key="2">
    <source>
        <dbReference type="ARBA" id="ARBA00006271"/>
    </source>
</evidence>
<dbReference type="FunFam" id="3.40.50.300:FF:000771">
    <property type="entry name" value="DNA mismatch repair protein"/>
    <property type="match status" value="1"/>
</dbReference>
<dbReference type="InterPro" id="IPR036678">
    <property type="entry name" value="MutS_con_dom_sf"/>
</dbReference>
<evidence type="ECO:0000256" key="4">
    <source>
        <dbReference type="ARBA" id="ARBA00022763"/>
    </source>
</evidence>
<dbReference type="InterPro" id="IPR007861">
    <property type="entry name" value="DNA_mismatch_repair_MutS_clamp"/>
</dbReference>
<keyword evidence="5 9" id="KW-0067">ATP-binding</keyword>
<dbReference type="PIRSF" id="PIRSF037677">
    <property type="entry name" value="DNA_mis_repair_Msh6"/>
    <property type="match status" value="1"/>
</dbReference>
<feature type="region of interest" description="Disordered" evidence="11">
    <location>
        <begin position="1"/>
        <end position="246"/>
    </location>
</feature>
<reference evidence="13" key="1">
    <citation type="journal article" date="2020" name="Mol. Plant Microbe Interact.">
        <title>Genome Sequence of the Biocontrol Agent Coniothyrium minitans strain Conio (IMI 134523).</title>
        <authorList>
            <person name="Patel D."/>
            <person name="Shittu T.A."/>
            <person name="Baroncelli R."/>
            <person name="Muthumeenakshi S."/>
            <person name="Osborne T.H."/>
            <person name="Janganan T.K."/>
            <person name="Sreenivasaprasad S."/>
        </authorList>
    </citation>
    <scope>NUCLEOTIDE SEQUENCE</scope>
    <source>
        <strain evidence="13">Conio</strain>
    </source>
</reference>
<dbReference type="InterPro" id="IPR045076">
    <property type="entry name" value="MutS"/>
</dbReference>
<dbReference type="FunFam" id="3.40.1170.10:FF:000002">
    <property type="entry name" value="DNA mismatch repair protein"/>
    <property type="match status" value="1"/>
</dbReference>
<evidence type="ECO:0000256" key="9">
    <source>
        <dbReference type="PIRNR" id="PIRNR037677"/>
    </source>
</evidence>
<dbReference type="InterPro" id="IPR017261">
    <property type="entry name" value="DNA_mismatch_repair_MutS/MSH"/>
</dbReference>
<keyword evidence="14" id="KW-1185">Reference proteome</keyword>
<gene>
    <name evidence="13" type="ORF">PMIN01_06876</name>
</gene>
<dbReference type="FunFam" id="1.10.1420.10:FF:000014">
    <property type="entry name" value="DNA mismatch repair protein"/>
    <property type="match status" value="1"/>
</dbReference>
<feature type="domain" description="DNA mismatch repair proteins mutS family" evidence="12">
    <location>
        <begin position="1058"/>
        <end position="1074"/>
    </location>
</feature>
<evidence type="ECO:0000256" key="8">
    <source>
        <dbReference type="ARBA" id="ARBA00023242"/>
    </source>
</evidence>
<evidence type="ECO:0000256" key="10">
    <source>
        <dbReference type="RuleBase" id="RU003756"/>
    </source>
</evidence>
<comment type="function">
    <text evidence="9 10">Component of the post-replicative DNA mismatch repair system (MMR).</text>
</comment>
<dbReference type="SUPFAM" id="SSF52540">
    <property type="entry name" value="P-loop containing nucleoside triphosphate hydrolases"/>
    <property type="match status" value="1"/>
</dbReference>
<dbReference type="OrthoDB" id="10252754at2759"/>
<feature type="compositionally biased region" description="Acidic residues" evidence="11">
    <location>
        <begin position="190"/>
        <end position="207"/>
    </location>
</feature>
<feature type="compositionally biased region" description="Polar residues" evidence="11">
    <location>
        <begin position="59"/>
        <end position="73"/>
    </location>
</feature>
<dbReference type="SUPFAM" id="SSF55271">
    <property type="entry name" value="DNA repair protein MutS, domain I"/>
    <property type="match status" value="1"/>
</dbReference>
<dbReference type="PANTHER" id="PTHR11361">
    <property type="entry name" value="DNA MISMATCH REPAIR PROTEIN MUTS FAMILY MEMBER"/>
    <property type="match status" value="1"/>
</dbReference>
<dbReference type="PANTHER" id="PTHR11361:SF148">
    <property type="entry name" value="DNA MISMATCH REPAIR PROTEIN MSH6"/>
    <property type="match status" value="1"/>
</dbReference>
<dbReference type="GO" id="GO:0005524">
    <property type="term" value="F:ATP binding"/>
    <property type="evidence" value="ECO:0007669"/>
    <property type="project" value="UniProtKB-UniRule"/>
</dbReference>
<dbReference type="InterPro" id="IPR007696">
    <property type="entry name" value="DNA_mismatch_repair_MutS_core"/>
</dbReference>
<dbReference type="Pfam" id="PF05192">
    <property type="entry name" value="MutS_III"/>
    <property type="match status" value="1"/>
</dbReference>
<keyword evidence="3 9" id="KW-0547">Nucleotide-binding</keyword>
<proteinExistence type="inferred from homology"/>
<dbReference type="InterPro" id="IPR016151">
    <property type="entry name" value="DNA_mismatch_repair_MutS_N"/>
</dbReference>
<evidence type="ECO:0000313" key="13">
    <source>
        <dbReference type="EMBL" id="KAF9735471.1"/>
    </source>
</evidence>
<dbReference type="AlphaFoldDB" id="A0A9P6GGX0"/>
<dbReference type="InterPro" id="IPR007860">
    <property type="entry name" value="DNA_mmatch_repair_MutS_con_dom"/>
</dbReference>
<comment type="subcellular location">
    <subcellularLocation>
        <location evidence="1">Nucleus</location>
    </subcellularLocation>
</comment>
<evidence type="ECO:0000256" key="7">
    <source>
        <dbReference type="ARBA" id="ARBA00023204"/>
    </source>
</evidence>
<accession>A0A9P6GGX0</accession>
<dbReference type="InterPro" id="IPR036187">
    <property type="entry name" value="DNA_mismatch_repair_MutS_sf"/>
</dbReference>